<gene>
    <name evidence="8" type="ordered locus">Slip_2315</name>
</gene>
<dbReference type="PROSITE" id="PS51191">
    <property type="entry name" value="FEMABX"/>
    <property type="match status" value="1"/>
</dbReference>
<reference evidence="8 9" key="2">
    <citation type="journal article" date="2010" name="Stand. Genomic Sci.">
        <title>Complete genome sequence of Syntrophothermus lipocalidus type strain (TGB-C1).</title>
        <authorList>
            <person name="Djao O.D."/>
            <person name="Zhang X."/>
            <person name="Lucas S."/>
            <person name="Lapidus A."/>
            <person name="Del Rio T.G."/>
            <person name="Nolan M."/>
            <person name="Tice H."/>
            <person name="Cheng J.F."/>
            <person name="Han C."/>
            <person name="Tapia R."/>
            <person name="Goodwin L."/>
            <person name="Pitluck S."/>
            <person name="Liolios K."/>
            <person name="Ivanova N."/>
            <person name="Mavromatis K."/>
            <person name="Mikhailova N."/>
            <person name="Ovchinnikova G."/>
            <person name="Pati A."/>
            <person name="Brambilla E."/>
            <person name="Chen A."/>
            <person name="Palaniappan K."/>
            <person name="Land M."/>
            <person name="Hauser L."/>
            <person name="Chang Y.J."/>
            <person name="Jeffries C.D."/>
            <person name="Rohde M."/>
            <person name="Sikorski J."/>
            <person name="Spring S."/>
            <person name="Goker M."/>
            <person name="Detter J.C."/>
            <person name="Woyke T."/>
            <person name="Bristow J."/>
            <person name="Eisen J.A."/>
            <person name="Markowitz V."/>
            <person name="Hugenholtz P."/>
            <person name="Kyrpides N.C."/>
            <person name="Klenk H.P."/>
        </authorList>
    </citation>
    <scope>NUCLEOTIDE SEQUENCE [LARGE SCALE GENOMIC DNA]</scope>
    <source>
        <strain evidence="9">DSM 12680 / TGB-C1</strain>
    </source>
</reference>
<keyword evidence="9" id="KW-1185">Reference proteome</keyword>
<dbReference type="AlphaFoldDB" id="D7CK70"/>
<name>D7CK70_SYNLT</name>
<evidence type="ECO:0000256" key="2">
    <source>
        <dbReference type="ARBA" id="ARBA00022679"/>
    </source>
</evidence>
<dbReference type="GO" id="GO:0008360">
    <property type="term" value="P:regulation of cell shape"/>
    <property type="evidence" value="ECO:0007669"/>
    <property type="project" value="UniProtKB-KW"/>
</dbReference>
<dbReference type="SUPFAM" id="SSF55729">
    <property type="entry name" value="Acyl-CoA N-acyltransferases (Nat)"/>
    <property type="match status" value="2"/>
</dbReference>
<dbReference type="GO" id="GO:0016747">
    <property type="term" value="F:acyltransferase activity, transferring groups other than amino-acyl groups"/>
    <property type="evidence" value="ECO:0007669"/>
    <property type="project" value="InterPro"/>
</dbReference>
<dbReference type="GO" id="GO:0071555">
    <property type="term" value="P:cell wall organization"/>
    <property type="evidence" value="ECO:0007669"/>
    <property type="project" value="UniProtKB-KW"/>
</dbReference>
<protein>
    <submittedName>
        <fullName evidence="8">Methicillin resistance protein</fullName>
    </submittedName>
</protein>
<dbReference type="InterPro" id="IPR003447">
    <property type="entry name" value="FEMABX"/>
</dbReference>
<dbReference type="STRING" id="643648.Slip_2315"/>
<accession>D7CK70</accession>
<dbReference type="InterPro" id="IPR050644">
    <property type="entry name" value="PG_Glycine_Bridge_Synth"/>
</dbReference>
<dbReference type="PANTHER" id="PTHR36174">
    <property type="entry name" value="LIPID II:GLYCINE GLYCYLTRANSFERASE"/>
    <property type="match status" value="1"/>
</dbReference>
<evidence type="ECO:0000256" key="4">
    <source>
        <dbReference type="ARBA" id="ARBA00022984"/>
    </source>
</evidence>
<dbReference type="KEGG" id="slp:Slip_2315"/>
<organism evidence="8 9">
    <name type="scientific">Syntrophothermus lipocalidus (strain DSM 12680 / TGB-C1)</name>
    <dbReference type="NCBI Taxonomy" id="643648"/>
    <lineage>
        <taxon>Bacteria</taxon>
        <taxon>Bacillati</taxon>
        <taxon>Bacillota</taxon>
        <taxon>Clostridia</taxon>
        <taxon>Eubacteriales</taxon>
        <taxon>Syntrophomonadaceae</taxon>
        <taxon>Syntrophothermus</taxon>
    </lineage>
</organism>
<dbReference type="Proteomes" id="UP000000378">
    <property type="component" value="Chromosome"/>
</dbReference>
<dbReference type="InterPro" id="IPR000182">
    <property type="entry name" value="GNAT_dom"/>
</dbReference>
<feature type="domain" description="N-acetyltransferase" evidence="7">
    <location>
        <begin position="182"/>
        <end position="345"/>
    </location>
</feature>
<keyword evidence="2" id="KW-0808">Transferase</keyword>
<keyword evidence="5" id="KW-0012">Acyltransferase</keyword>
<keyword evidence="4" id="KW-0573">Peptidoglycan synthesis</keyword>
<dbReference type="PROSITE" id="PS51186">
    <property type="entry name" value="GNAT"/>
    <property type="match status" value="1"/>
</dbReference>
<dbReference type="GO" id="GO:0016755">
    <property type="term" value="F:aminoacyltransferase activity"/>
    <property type="evidence" value="ECO:0007669"/>
    <property type="project" value="InterPro"/>
</dbReference>
<evidence type="ECO:0000313" key="8">
    <source>
        <dbReference type="EMBL" id="ADI03054.1"/>
    </source>
</evidence>
<dbReference type="PANTHER" id="PTHR36174:SF1">
    <property type="entry name" value="LIPID II:GLYCINE GLYCYLTRANSFERASE"/>
    <property type="match status" value="1"/>
</dbReference>
<dbReference type="Gene3D" id="3.40.630.30">
    <property type="match status" value="2"/>
</dbReference>
<evidence type="ECO:0000259" key="7">
    <source>
        <dbReference type="PROSITE" id="PS51186"/>
    </source>
</evidence>
<evidence type="ECO:0000256" key="1">
    <source>
        <dbReference type="ARBA" id="ARBA00009943"/>
    </source>
</evidence>
<keyword evidence="6" id="KW-0961">Cell wall biogenesis/degradation</keyword>
<dbReference type="InterPro" id="IPR016181">
    <property type="entry name" value="Acyl_CoA_acyltransferase"/>
</dbReference>
<reference evidence="9" key="1">
    <citation type="journal article" date="2010" name="Stand. Genomic Sci.">
        <title>Complete genome sequence of Syntrophothermus lipocalidus type strain (TGB-C1T).</title>
        <authorList>
            <consortium name="US DOE Joint Genome Institute (JGI-PGF)"/>
            <person name="Djao O."/>
            <person name="Zhang X."/>
            <person name="Lucas S."/>
            <person name="Lapidus A."/>
            <person name="Glavina Del Rio T."/>
            <person name="Nolan M."/>
            <person name="Tice H."/>
            <person name="Cheng J."/>
            <person name="Han C."/>
            <person name="Tapia R."/>
            <person name="Goodwin L."/>
            <person name="Pitluck S."/>
            <person name="Liolios K."/>
            <person name="Ivanova N."/>
            <person name="Mavromatis K."/>
            <person name="Mikhailova N."/>
            <person name="Ovchinnikova G."/>
            <person name="Pati A."/>
            <person name="Brambilla E."/>
            <person name="Chen A."/>
            <person name="Palaniappan K."/>
            <person name="Land M."/>
            <person name="Hauser L."/>
            <person name="Chang Y."/>
            <person name="Jeffries C."/>
            <person name="Rohde M."/>
            <person name="Sikorski J."/>
            <person name="Spring S."/>
            <person name="Goker M."/>
            <person name="Detter J."/>
            <person name="Woyke T."/>
            <person name="Bristow J."/>
            <person name="Eisen J."/>
            <person name="Markowitz V."/>
            <person name="Hugenholtz P."/>
            <person name="Kyrpides N."/>
            <person name="Klenk H."/>
        </authorList>
    </citation>
    <scope>NUCLEOTIDE SEQUENCE [LARGE SCALE GENOMIC DNA]</scope>
    <source>
        <strain evidence="9">DSM 12680 / TGB-C1</strain>
    </source>
</reference>
<evidence type="ECO:0000256" key="6">
    <source>
        <dbReference type="ARBA" id="ARBA00023316"/>
    </source>
</evidence>
<dbReference type="GO" id="GO:0009252">
    <property type="term" value="P:peptidoglycan biosynthetic process"/>
    <property type="evidence" value="ECO:0007669"/>
    <property type="project" value="UniProtKB-KW"/>
</dbReference>
<sequence>MYTGRVVIDREKEMFDEFVSRHPKGHILQTWEWGQVKAFTGWKPLPMVLERDGQVVGAILILKRRLPIPGLERSIFYAPRGPVIDVHDRELFAALITEVRKLARKHRAIFLKIDPDVPASDEEFVRLLRENGFKKTVTAEGFEGVQPTFVFRLDISPSEEELLGRMSSKTRYNIRLAVRKGVKVYPMETKEQLPVFYSILKETAERDNFLIRGYDYFSTIWDELVPQGLARFFLAEYEGKVIAGTLALKLGSKVWYSYGASSNQHRNVMPNYLLQWSMIRWAQQEGCTLYDFRGVSGELREDNPLYGLYRFKKGFGGEFVEFVGEWDKVFSPFFYWLWEWALPLYYRGTRWIIRWRKRGGRKQGHATYAE</sequence>
<evidence type="ECO:0000256" key="3">
    <source>
        <dbReference type="ARBA" id="ARBA00022960"/>
    </source>
</evidence>
<dbReference type="Pfam" id="PF02388">
    <property type="entry name" value="FemAB"/>
    <property type="match status" value="2"/>
</dbReference>
<comment type="similarity">
    <text evidence="1">Belongs to the FemABX family.</text>
</comment>
<keyword evidence="3" id="KW-0133">Cell shape</keyword>
<proteinExistence type="inferred from homology"/>
<evidence type="ECO:0000256" key="5">
    <source>
        <dbReference type="ARBA" id="ARBA00023315"/>
    </source>
</evidence>
<dbReference type="HOGENOM" id="CLU_048411_0_1_9"/>
<evidence type="ECO:0000313" key="9">
    <source>
        <dbReference type="Proteomes" id="UP000000378"/>
    </source>
</evidence>
<dbReference type="EMBL" id="CP002048">
    <property type="protein sequence ID" value="ADI03054.1"/>
    <property type="molecule type" value="Genomic_DNA"/>
</dbReference>
<dbReference type="eggNOG" id="COG2348">
    <property type="taxonomic scope" value="Bacteria"/>
</dbReference>